<reference evidence="6 7" key="1">
    <citation type="submission" date="2021-01" db="EMBL/GenBank/DDBJ databases">
        <title>Whole genome shotgun sequence of Actinoplanes couchii NBRC 106145.</title>
        <authorList>
            <person name="Komaki H."/>
            <person name="Tamura T."/>
        </authorList>
    </citation>
    <scope>NUCLEOTIDE SEQUENCE [LARGE SCALE GENOMIC DNA]</scope>
    <source>
        <strain evidence="6 7">NBRC 106145</strain>
    </source>
</reference>
<sequence length="197" mass="21633">MPQPEPAPRGRGRRPTGEVRADVLHAAGAMVLSEGIAQLTFERVSKASGVSKTTLYKMWPSPGVLALDAYFHAVADTLAFDDDGDIRSDLLRQLHSFARLMRTPGGRALLEFIGASQSDPALARSFRELYSGGRRALAYERLAKAQSRGEIRPDVDVRVLVDQLWGAIYHRLLVPDEPVTDEFVEALVTNLFTGIST</sequence>
<dbReference type="InterPro" id="IPR036271">
    <property type="entry name" value="Tet_transcr_reg_TetR-rel_C_sf"/>
</dbReference>
<evidence type="ECO:0000256" key="1">
    <source>
        <dbReference type="ARBA" id="ARBA00023015"/>
    </source>
</evidence>
<keyword evidence="1" id="KW-0805">Transcription regulation</keyword>
<dbReference type="Pfam" id="PF16859">
    <property type="entry name" value="TetR_C_11"/>
    <property type="match status" value="1"/>
</dbReference>
<feature type="domain" description="HTH tetR-type" evidence="5">
    <location>
        <begin position="17"/>
        <end position="77"/>
    </location>
</feature>
<comment type="caution">
    <text evidence="6">The sequence shown here is derived from an EMBL/GenBank/DDBJ whole genome shotgun (WGS) entry which is preliminary data.</text>
</comment>
<dbReference type="EMBL" id="BOMG01000117">
    <property type="protein sequence ID" value="GID60992.1"/>
    <property type="molecule type" value="Genomic_DNA"/>
</dbReference>
<dbReference type="SUPFAM" id="SSF48498">
    <property type="entry name" value="Tetracyclin repressor-like, C-terminal domain"/>
    <property type="match status" value="1"/>
</dbReference>
<organism evidence="6 7">
    <name type="scientific">Actinoplanes couchii</name>
    <dbReference type="NCBI Taxonomy" id="403638"/>
    <lineage>
        <taxon>Bacteria</taxon>
        <taxon>Bacillati</taxon>
        <taxon>Actinomycetota</taxon>
        <taxon>Actinomycetes</taxon>
        <taxon>Micromonosporales</taxon>
        <taxon>Micromonosporaceae</taxon>
        <taxon>Actinoplanes</taxon>
    </lineage>
</organism>
<dbReference type="InterPro" id="IPR050109">
    <property type="entry name" value="HTH-type_TetR-like_transc_reg"/>
</dbReference>
<dbReference type="Gene3D" id="1.10.10.60">
    <property type="entry name" value="Homeodomain-like"/>
    <property type="match status" value="1"/>
</dbReference>
<dbReference type="PANTHER" id="PTHR30055">
    <property type="entry name" value="HTH-TYPE TRANSCRIPTIONAL REGULATOR RUTR"/>
    <property type="match status" value="1"/>
</dbReference>
<keyword evidence="2 4" id="KW-0238">DNA-binding</keyword>
<name>A0ABQ3XR48_9ACTN</name>
<dbReference type="InterPro" id="IPR009057">
    <property type="entry name" value="Homeodomain-like_sf"/>
</dbReference>
<evidence type="ECO:0000256" key="3">
    <source>
        <dbReference type="ARBA" id="ARBA00023163"/>
    </source>
</evidence>
<dbReference type="Proteomes" id="UP000612282">
    <property type="component" value="Unassembled WGS sequence"/>
</dbReference>
<dbReference type="PANTHER" id="PTHR30055:SF148">
    <property type="entry name" value="TETR-FAMILY TRANSCRIPTIONAL REGULATOR"/>
    <property type="match status" value="1"/>
</dbReference>
<keyword evidence="7" id="KW-1185">Reference proteome</keyword>
<protein>
    <submittedName>
        <fullName evidence="6">TetR family transcriptional regulator</fullName>
    </submittedName>
</protein>
<dbReference type="RefSeq" id="WP_203808525.1">
    <property type="nucleotide sequence ID" value="NZ_BAAAQE010000047.1"/>
</dbReference>
<evidence type="ECO:0000313" key="7">
    <source>
        <dbReference type="Proteomes" id="UP000612282"/>
    </source>
</evidence>
<feature type="DNA-binding region" description="H-T-H motif" evidence="4">
    <location>
        <begin position="40"/>
        <end position="59"/>
    </location>
</feature>
<dbReference type="InterPro" id="IPR001647">
    <property type="entry name" value="HTH_TetR"/>
</dbReference>
<evidence type="ECO:0000256" key="4">
    <source>
        <dbReference type="PROSITE-ProRule" id="PRU00335"/>
    </source>
</evidence>
<proteinExistence type="predicted"/>
<evidence type="ECO:0000259" key="5">
    <source>
        <dbReference type="PROSITE" id="PS50977"/>
    </source>
</evidence>
<dbReference type="InterPro" id="IPR011075">
    <property type="entry name" value="TetR_C"/>
</dbReference>
<dbReference type="SUPFAM" id="SSF46689">
    <property type="entry name" value="Homeodomain-like"/>
    <property type="match status" value="1"/>
</dbReference>
<dbReference type="Gene3D" id="1.10.357.10">
    <property type="entry name" value="Tetracycline Repressor, domain 2"/>
    <property type="match status" value="1"/>
</dbReference>
<keyword evidence="3" id="KW-0804">Transcription</keyword>
<evidence type="ECO:0000256" key="2">
    <source>
        <dbReference type="ARBA" id="ARBA00023125"/>
    </source>
</evidence>
<dbReference type="PROSITE" id="PS50977">
    <property type="entry name" value="HTH_TETR_2"/>
    <property type="match status" value="1"/>
</dbReference>
<evidence type="ECO:0000313" key="6">
    <source>
        <dbReference type="EMBL" id="GID60992.1"/>
    </source>
</evidence>
<accession>A0ABQ3XR48</accession>
<gene>
    <name evidence="6" type="ORF">Aco03nite_093960</name>
</gene>